<dbReference type="EMBL" id="JAVJIU010000001">
    <property type="protein sequence ID" value="MDR5589486.1"/>
    <property type="molecule type" value="Genomic_DNA"/>
</dbReference>
<evidence type="ECO:0000313" key="2">
    <source>
        <dbReference type="Proteomes" id="UP001257234"/>
    </source>
</evidence>
<dbReference type="RefSeq" id="WP_309560372.1">
    <property type="nucleotide sequence ID" value="NZ_JAVJIU010000001.1"/>
</dbReference>
<name>A0ABU1EM72_9FLAO</name>
<dbReference type="Proteomes" id="UP001257234">
    <property type="component" value="Unassembled WGS sequence"/>
</dbReference>
<protein>
    <submittedName>
        <fullName evidence="1">Uncharacterized protein</fullName>
    </submittedName>
</protein>
<organism evidence="1 2">
    <name type="scientific">Christiangramia sediminicola</name>
    <dbReference type="NCBI Taxonomy" id="3073267"/>
    <lineage>
        <taxon>Bacteria</taxon>
        <taxon>Pseudomonadati</taxon>
        <taxon>Bacteroidota</taxon>
        <taxon>Flavobacteriia</taxon>
        <taxon>Flavobacteriales</taxon>
        <taxon>Flavobacteriaceae</taxon>
        <taxon>Christiangramia</taxon>
    </lineage>
</organism>
<reference evidence="2" key="1">
    <citation type="submission" date="2023-07" db="EMBL/GenBank/DDBJ databases">
        <title>Christiangramia sp. SM2212., a novel bacterium of the family Flavobacteriaceae isolated from the sea sediment.</title>
        <authorList>
            <person name="Wang J."/>
            <person name="Zhang X."/>
        </authorList>
    </citation>
    <scope>NUCLEOTIDE SEQUENCE [LARGE SCALE GENOMIC DNA]</scope>
    <source>
        <strain evidence="2">SM2212</strain>
    </source>
</reference>
<comment type="caution">
    <text evidence="1">The sequence shown here is derived from an EMBL/GenBank/DDBJ whole genome shotgun (WGS) entry which is preliminary data.</text>
</comment>
<accession>A0ABU1EM72</accession>
<proteinExistence type="predicted"/>
<sequence length="130" mass="16040">MYRIKSEDEKRLMLRSFYANIYQQKLDFLKDIEENIDRLKKEISPLLDPKTLSFYRRKKCELSQFYLKYKLKYKFADIHRREWKAFKKYDKYLPKTNHAIIRELILEHKHKIKNNLTNMNNSGVMKYPVA</sequence>
<gene>
    <name evidence="1" type="ORF">RE431_02470</name>
</gene>
<keyword evidence="2" id="KW-1185">Reference proteome</keyword>
<evidence type="ECO:0000313" key="1">
    <source>
        <dbReference type="EMBL" id="MDR5589486.1"/>
    </source>
</evidence>